<proteinExistence type="predicted"/>
<dbReference type="EMBL" id="FWYE01000004">
    <property type="protein sequence ID" value="SMD31465.1"/>
    <property type="molecule type" value="Genomic_DNA"/>
</dbReference>
<dbReference type="GO" id="GO:0016616">
    <property type="term" value="F:oxidoreductase activity, acting on the CH-OH group of donors, NAD or NADP as acceptor"/>
    <property type="evidence" value="ECO:0007669"/>
    <property type="project" value="UniProtKB-ARBA"/>
</dbReference>
<sequence>MQTKTLVWTDIKKMELKEKSIENPEPGWVTVKVNYAGICGSELSAFVGQNELRKPPSVMGHEFSGTVIKTGSDKDSYLLNRNVAVNPLVTCGKCRYCRTGNRQLCPERKIIGIDYPGGFAEYVNVPAYSCYEIIDIPEASLAEPLATALRAVNHAHPAVGDKALVIGAGTIGLLSLKILEISGTIERTVADINDYRLEHAMHWGATKKVNNRNEVIEKGDFDIVVDAVGTADTRKLALDSVARGGRVVYVGLHEPETEFQVNYIIRNEINIHGSFCYSDDDFRRAVDLINNGFLNVKEKWYDIRPIDSGEDSFNEELSPDSKYSKIIMKP</sequence>
<feature type="domain" description="Alcohol dehydrogenase-like N-terminal" evidence="3">
    <location>
        <begin position="26"/>
        <end position="133"/>
    </location>
</feature>
<dbReference type="SUPFAM" id="SSF51735">
    <property type="entry name" value="NAD(P)-binding Rossmann-fold domains"/>
    <property type="match status" value="1"/>
</dbReference>
<evidence type="ECO:0000259" key="2">
    <source>
        <dbReference type="Pfam" id="PF00107"/>
    </source>
</evidence>
<dbReference type="GO" id="GO:0043168">
    <property type="term" value="F:anion binding"/>
    <property type="evidence" value="ECO:0007669"/>
    <property type="project" value="UniProtKB-ARBA"/>
</dbReference>
<feature type="domain" description="Alcohol dehydrogenase-like C-terminal" evidence="2">
    <location>
        <begin position="171"/>
        <end position="290"/>
    </location>
</feature>
<evidence type="ECO:0000313" key="5">
    <source>
        <dbReference type="Proteomes" id="UP000192315"/>
    </source>
</evidence>
<dbReference type="GO" id="GO:0051262">
    <property type="term" value="P:protein tetramerization"/>
    <property type="evidence" value="ECO:0007669"/>
    <property type="project" value="UniProtKB-ARBA"/>
</dbReference>
<dbReference type="InterPro" id="IPR013154">
    <property type="entry name" value="ADH-like_N"/>
</dbReference>
<dbReference type="Gene3D" id="3.90.180.10">
    <property type="entry name" value="Medium-chain alcohol dehydrogenases, catalytic domain"/>
    <property type="match status" value="1"/>
</dbReference>
<dbReference type="InterPro" id="IPR050129">
    <property type="entry name" value="Zn_alcohol_dh"/>
</dbReference>
<keyword evidence="5" id="KW-1185">Reference proteome</keyword>
<comment type="caution">
    <text evidence="4">The sequence shown here is derived from an EMBL/GenBank/DDBJ whole genome shotgun (WGS) entry which is preliminary data.</text>
</comment>
<accession>A0A8G2L7W9</accession>
<gene>
    <name evidence="4" type="ORF">SAMN02745355_1407</name>
</gene>
<dbReference type="Pfam" id="PF00107">
    <property type="entry name" value="ADH_zinc_N"/>
    <property type="match status" value="1"/>
</dbReference>
<keyword evidence="1" id="KW-0560">Oxidoreductase</keyword>
<dbReference type="GO" id="GO:0030554">
    <property type="term" value="F:adenyl nucleotide binding"/>
    <property type="evidence" value="ECO:0007669"/>
    <property type="project" value="UniProtKB-ARBA"/>
</dbReference>
<dbReference type="Gene3D" id="3.40.50.720">
    <property type="entry name" value="NAD(P)-binding Rossmann-like Domain"/>
    <property type="match status" value="1"/>
</dbReference>
<reference evidence="4 5" key="1">
    <citation type="submission" date="2017-04" db="EMBL/GenBank/DDBJ databases">
        <authorList>
            <person name="Varghese N."/>
            <person name="Submissions S."/>
        </authorList>
    </citation>
    <scope>NUCLEOTIDE SEQUENCE [LARGE SCALE GENOMIC DNA]</scope>
    <source>
        <strain evidence="4 5">DSM 9789</strain>
    </source>
</reference>
<dbReference type="GO" id="GO:0044281">
    <property type="term" value="P:small molecule metabolic process"/>
    <property type="evidence" value="ECO:0007669"/>
    <property type="project" value="UniProtKB-ARBA"/>
</dbReference>
<evidence type="ECO:0000256" key="1">
    <source>
        <dbReference type="ARBA" id="ARBA00023002"/>
    </source>
</evidence>
<protein>
    <submittedName>
        <fullName evidence="4">2-desacetyl-2-hydroxyethyl bacteriochlorophyllide A dehydrogenase</fullName>
    </submittedName>
</protein>
<dbReference type="PANTHER" id="PTHR43401:SF2">
    <property type="entry name" value="L-THREONINE 3-DEHYDROGENASE"/>
    <property type="match status" value="1"/>
</dbReference>
<dbReference type="InterPro" id="IPR011032">
    <property type="entry name" value="GroES-like_sf"/>
</dbReference>
<dbReference type="PANTHER" id="PTHR43401">
    <property type="entry name" value="L-THREONINE 3-DEHYDROGENASE"/>
    <property type="match status" value="1"/>
</dbReference>
<evidence type="ECO:0000259" key="3">
    <source>
        <dbReference type="Pfam" id="PF08240"/>
    </source>
</evidence>
<dbReference type="Proteomes" id="UP000192315">
    <property type="component" value="Unassembled WGS sequence"/>
</dbReference>
<dbReference type="InterPro" id="IPR013149">
    <property type="entry name" value="ADH-like_C"/>
</dbReference>
<name>A0A8G2L7W9_PICTO</name>
<dbReference type="Pfam" id="PF08240">
    <property type="entry name" value="ADH_N"/>
    <property type="match status" value="1"/>
</dbReference>
<evidence type="ECO:0000313" key="4">
    <source>
        <dbReference type="EMBL" id="SMD31465.1"/>
    </source>
</evidence>
<dbReference type="InterPro" id="IPR036291">
    <property type="entry name" value="NAD(P)-bd_dom_sf"/>
</dbReference>
<dbReference type="SUPFAM" id="SSF50129">
    <property type="entry name" value="GroES-like"/>
    <property type="match status" value="1"/>
</dbReference>
<dbReference type="AlphaFoldDB" id="A0A8G2L7W9"/>
<organism evidence="4 5">
    <name type="scientific">Picrophilus torridus (strain ATCC 700027 / DSM 9790 / JCM 10055 / NBRC 100828 / KAW 2/3)</name>
    <dbReference type="NCBI Taxonomy" id="1122961"/>
    <lineage>
        <taxon>Archaea</taxon>
        <taxon>Methanobacteriati</taxon>
        <taxon>Thermoplasmatota</taxon>
        <taxon>Thermoplasmata</taxon>
        <taxon>Thermoplasmatales</taxon>
        <taxon>Picrophilaceae</taxon>
        <taxon>Picrophilus</taxon>
    </lineage>
</organism>